<protein>
    <submittedName>
        <fullName evidence="2">Uncharacterized protein</fullName>
    </submittedName>
</protein>
<evidence type="ECO:0000313" key="2">
    <source>
        <dbReference type="EMBL" id="GBP82672.1"/>
    </source>
</evidence>
<name>A0A4C1Z5T3_EUMVA</name>
<feature type="region of interest" description="Disordered" evidence="1">
    <location>
        <begin position="43"/>
        <end position="66"/>
    </location>
</feature>
<keyword evidence="3" id="KW-1185">Reference proteome</keyword>
<dbReference type="Proteomes" id="UP000299102">
    <property type="component" value="Unassembled WGS sequence"/>
</dbReference>
<accession>A0A4C1Z5T3</accession>
<dbReference type="EMBL" id="BGZK01001578">
    <property type="protein sequence ID" value="GBP82672.1"/>
    <property type="molecule type" value="Genomic_DNA"/>
</dbReference>
<gene>
    <name evidence="2" type="ORF">EVAR_60232_1</name>
</gene>
<organism evidence="2 3">
    <name type="scientific">Eumeta variegata</name>
    <name type="common">Bagworm moth</name>
    <name type="synonym">Eumeta japonica</name>
    <dbReference type="NCBI Taxonomy" id="151549"/>
    <lineage>
        <taxon>Eukaryota</taxon>
        <taxon>Metazoa</taxon>
        <taxon>Ecdysozoa</taxon>
        <taxon>Arthropoda</taxon>
        <taxon>Hexapoda</taxon>
        <taxon>Insecta</taxon>
        <taxon>Pterygota</taxon>
        <taxon>Neoptera</taxon>
        <taxon>Endopterygota</taxon>
        <taxon>Lepidoptera</taxon>
        <taxon>Glossata</taxon>
        <taxon>Ditrysia</taxon>
        <taxon>Tineoidea</taxon>
        <taxon>Psychidae</taxon>
        <taxon>Oiketicinae</taxon>
        <taxon>Eumeta</taxon>
    </lineage>
</organism>
<reference evidence="2 3" key="1">
    <citation type="journal article" date="2019" name="Commun. Biol.">
        <title>The bagworm genome reveals a unique fibroin gene that provides high tensile strength.</title>
        <authorList>
            <person name="Kono N."/>
            <person name="Nakamura H."/>
            <person name="Ohtoshi R."/>
            <person name="Tomita M."/>
            <person name="Numata K."/>
            <person name="Arakawa K."/>
        </authorList>
    </citation>
    <scope>NUCLEOTIDE SEQUENCE [LARGE SCALE GENOMIC DNA]</scope>
</reference>
<proteinExistence type="predicted"/>
<evidence type="ECO:0000256" key="1">
    <source>
        <dbReference type="SAM" id="MobiDB-lite"/>
    </source>
</evidence>
<feature type="compositionally biased region" description="Low complexity" evidence="1">
    <location>
        <begin position="45"/>
        <end position="57"/>
    </location>
</feature>
<sequence length="66" mass="6897">MGSARPGREAVSSDKVKGGAGLWAAGPMIIYRGTRNTCGLTEVQPTIPSSTTTHTRTMNYNNPCGA</sequence>
<evidence type="ECO:0000313" key="3">
    <source>
        <dbReference type="Proteomes" id="UP000299102"/>
    </source>
</evidence>
<dbReference type="AlphaFoldDB" id="A0A4C1Z5T3"/>
<comment type="caution">
    <text evidence="2">The sequence shown here is derived from an EMBL/GenBank/DDBJ whole genome shotgun (WGS) entry which is preliminary data.</text>
</comment>